<dbReference type="EMBL" id="BLSB01000029">
    <property type="protein sequence ID" value="GFP34867.1"/>
    <property type="molecule type" value="Genomic_DNA"/>
</dbReference>
<protein>
    <submittedName>
        <fullName evidence="1">Uncharacterized protein</fullName>
    </submittedName>
</protein>
<evidence type="ECO:0000313" key="2">
    <source>
        <dbReference type="Proteomes" id="UP000576480"/>
    </source>
</evidence>
<comment type="caution">
    <text evidence="1">The sequence shown here is derived from an EMBL/GenBank/DDBJ whole genome shotgun (WGS) entry which is preliminary data.</text>
</comment>
<name>A0A6V8PRH0_9ACTN</name>
<evidence type="ECO:0000313" key="1">
    <source>
        <dbReference type="EMBL" id="GFP34867.1"/>
    </source>
</evidence>
<organism evidence="1 2">
    <name type="scientific">Candidatus Hakubella thermalkaliphila</name>
    <dbReference type="NCBI Taxonomy" id="2754717"/>
    <lineage>
        <taxon>Bacteria</taxon>
        <taxon>Bacillati</taxon>
        <taxon>Actinomycetota</taxon>
        <taxon>Actinomycetota incertae sedis</taxon>
        <taxon>Candidatus Hakubellales</taxon>
        <taxon>Candidatus Hakubellaceae</taxon>
        <taxon>Candidatus Hakubella</taxon>
    </lineage>
</organism>
<accession>A0A6V8PRH0</accession>
<proteinExistence type="predicted"/>
<reference evidence="1 2" key="1">
    <citation type="journal article" date="2020" name="Front. Microbiol.">
        <title>Single-cell genomics of novel Actinobacteria with the Wood-Ljungdahl pathway discovered in a serpentinizing system.</title>
        <authorList>
            <person name="Merino N."/>
            <person name="Kawai M."/>
            <person name="Boyd E.S."/>
            <person name="Colman D.R."/>
            <person name="McGlynn S.E."/>
            <person name="Nealson K.H."/>
            <person name="Kurokawa K."/>
            <person name="Hongoh Y."/>
        </authorList>
    </citation>
    <scope>NUCLEOTIDE SEQUENCE [LARGE SCALE GENOMIC DNA]</scope>
    <source>
        <strain evidence="1 2">S43</strain>
    </source>
</reference>
<dbReference type="AlphaFoldDB" id="A0A6V8PRH0"/>
<sequence length="62" mass="7090">MISIREVDYLKRAVLKYPWYPGMDASVNRALHSILGGIVQGEMPWEGYRGWPQRLQAMAGLI</sequence>
<dbReference type="RefSeq" id="WP_176229558.1">
    <property type="nucleotide sequence ID" value="NZ_BLSB01000029.1"/>
</dbReference>
<dbReference type="Proteomes" id="UP000576480">
    <property type="component" value="Unassembled WGS sequence"/>
</dbReference>
<gene>
    <name evidence="1" type="ORF">HKBW3S43_00659</name>
</gene>